<dbReference type="PANTHER" id="PTHR30303:SF4">
    <property type="entry name" value="HYDROGENASE EXPRESSION_FORMATION PROTEIN HYPE"/>
    <property type="match status" value="1"/>
</dbReference>
<dbReference type="InterPro" id="IPR011854">
    <property type="entry name" value="HypE"/>
</dbReference>
<dbReference type="SUPFAM" id="SSF56042">
    <property type="entry name" value="PurM C-terminal domain-like"/>
    <property type="match status" value="1"/>
</dbReference>
<dbReference type="PANTHER" id="PTHR30303">
    <property type="entry name" value="HYDROGENASE ISOENZYMES FORMATION PROTEIN HYPE"/>
    <property type="match status" value="1"/>
</dbReference>
<gene>
    <name evidence="2" type="ORF">H8Z82_11065</name>
</gene>
<comment type="caution">
    <text evidence="2">The sequence shown here is derived from an EMBL/GenBank/DDBJ whole genome shotgun (WGS) entry which is preliminary data.</text>
</comment>
<dbReference type="InterPro" id="IPR010918">
    <property type="entry name" value="PurM-like_C_dom"/>
</dbReference>
<dbReference type="InterPro" id="IPR036676">
    <property type="entry name" value="PurM-like_C_sf"/>
</dbReference>
<organism evidence="2 3">
    <name type="scientific">Blautia difficilis</name>
    <dbReference type="NCBI Taxonomy" id="2763027"/>
    <lineage>
        <taxon>Bacteria</taxon>
        <taxon>Bacillati</taxon>
        <taxon>Bacillota</taxon>
        <taxon>Clostridia</taxon>
        <taxon>Lachnospirales</taxon>
        <taxon>Lachnospiraceae</taxon>
        <taxon>Blautia</taxon>
    </lineage>
</organism>
<sequence length="221" mass="24095">MRLGQKAMEALQAEVTGCLQPGDELVVACPVALGGTSRIAKQEREKLSERFSAGFVCDCMLLQQEYGFSKKDHEGRDMSNLHLEEKAEGSSIWQMAVQAGASALYAMGEGGFLSALWKVAEASQVGLTVDFRKVPVRQETIEVCEIFDLNPYKLCSHGSVLIGICGGEALVQELHNAGYEAAVIGQTNAGNDRLLYSGGNARYLERPAEDELYKVCKKQKK</sequence>
<name>A0ABR7IJH6_9FIRM</name>
<evidence type="ECO:0000313" key="3">
    <source>
        <dbReference type="Proteomes" id="UP000649826"/>
    </source>
</evidence>
<dbReference type="RefSeq" id="WP_173743180.1">
    <property type="nucleotide sequence ID" value="NZ_JACOQG010000017.1"/>
</dbReference>
<accession>A0ABR7IJH6</accession>
<evidence type="ECO:0000259" key="1">
    <source>
        <dbReference type="Pfam" id="PF02769"/>
    </source>
</evidence>
<feature type="domain" description="PurM-like C-terminal" evidence="1">
    <location>
        <begin position="21"/>
        <end position="191"/>
    </location>
</feature>
<dbReference type="Pfam" id="PF02769">
    <property type="entry name" value="AIRS_C"/>
    <property type="match status" value="1"/>
</dbReference>
<dbReference type="Proteomes" id="UP000649826">
    <property type="component" value="Unassembled WGS sequence"/>
</dbReference>
<evidence type="ECO:0000313" key="2">
    <source>
        <dbReference type="EMBL" id="MBC5780179.1"/>
    </source>
</evidence>
<protein>
    <submittedName>
        <fullName evidence="2">Hydrogenase maturation factor</fullName>
    </submittedName>
</protein>
<proteinExistence type="predicted"/>
<dbReference type="Gene3D" id="3.90.650.10">
    <property type="entry name" value="PurM-like C-terminal domain"/>
    <property type="match status" value="1"/>
</dbReference>
<dbReference type="EMBL" id="JACOQG010000017">
    <property type="protein sequence ID" value="MBC5780179.1"/>
    <property type="molecule type" value="Genomic_DNA"/>
</dbReference>
<keyword evidence="3" id="KW-1185">Reference proteome</keyword>
<reference evidence="2 3" key="1">
    <citation type="submission" date="2020-08" db="EMBL/GenBank/DDBJ databases">
        <title>Genome public.</title>
        <authorList>
            <person name="Liu C."/>
            <person name="Sun Q."/>
        </authorList>
    </citation>
    <scope>NUCLEOTIDE SEQUENCE [LARGE SCALE GENOMIC DNA]</scope>
    <source>
        <strain evidence="2 3">M29</strain>
    </source>
</reference>